<dbReference type="EMBL" id="MFNF01000031">
    <property type="protein sequence ID" value="OGH01620.1"/>
    <property type="molecule type" value="Genomic_DNA"/>
</dbReference>
<proteinExistence type="predicted"/>
<gene>
    <name evidence="2" type="ORF">A2557_00690</name>
</gene>
<comment type="caution">
    <text evidence="2">The sequence shown here is derived from an EMBL/GenBank/DDBJ whole genome shotgun (WGS) entry which is preliminary data.</text>
</comment>
<name>A0A1F6GUE6_9PROT</name>
<evidence type="ECO:0000313" key="2">
    <source>
        <dbReference type="EMBL" id="OGH01620.1"/>
    </source>
</evidence>
<sequence>MRLKSFLLSLLVLWVGASNLKAAQGLELARFNPGYVQPQVYHSFEQGLLLVALEAKRTASFSCAPNRYLLYQAQGETLTWFEGGNLLLSPDLSHLVYLKIQTLDPVLPDQIPAWETQAKTLVNQLQVGPLVLEEAAMNDGQRQCWQQPVWVSLAQGSQKPLPFLAANLCKKHWCSQLSFEGPQSLRLWVRLEPKLVHFVKLDLETGMADPLRFGPSFTKEDLVATHAPREDLLKGKEFQNVQLPLAQGARLIFRPEGGEVSLVLLRKSPDPQTAAARLQSAAEALKAAQVQSALDQGRQAAWLDPANFEAKYFVLSALAAAGETAQLFESLLEDFSAPEKEKACGKMHLDEAFKKLKQQTLFLQQFKANCQAPAPTR</sequence>
<dbReference type="Proteomes" id="UP000177583">
    <property type="component" value="Unassembled WGS sequence"/>
</dbReference>
<reference evidence="2 3" key="1">
    <citation type="journal article" date="2016" name="Nat. Commun.">
        <title>Thousands of microbial genomes shed light on interconnected biogeochemical processes in an aquifer system.</title>
        <authorList>
            <person name="Anantharaman K."/>
            <person name="Brown C.T."/>
            <person name="Hug L.A."/>
            <person name="Sharon I."/>
            <person name="Castelle C.J."/>
            <person name="Probst A.J."/>
            <person name="Thomas B.C."/>
            <person name="Singh A."/>
            <person name="Wilkins M.J."/>
            <person name="Karaoz U."/>
            <person name="Brodie E.L."/>
            <person name="Williams K.H."/>
            <person name="Hubbard S.S."/>
            <person name="Banfield J.F."/>
        </authorList>
    </citation>
    <scope>NUCLEOTIDE SEQUENCE [LARGE SCALE GENOMIC DNA]</scope>
</reference>
<protein>
    <submittedName>
        <fullName evidence="2">Uncharacterized protein</fullName>
    </submittedName>
</protein>
<evidence type="ECO:0000256" key="1">
    <source>
        <dbReference type="SAM" id="SignalP"/>
    </source>
</evidence>
<evidence type="ECO:0000313" key="3">
    <source>
        <dbReference type="Proteomes" id="UP000177583"/>
    </source>
</evidence>
<feature type="signal peptide" evidence="1">
    <location>
        <begin position="1"/>
        <end position="22"/>
    </location>
</feature>
<accession>A0A1F6GUE6</accession>
<dbReference type="AlphaFoldDB" id="A0A1F6GUE6"/>
<keyword evidence="1" id="KW-0732">Signal</keyword>
<organism evidence="2 3">
    <name type="scientific">Candidatus Lambdaproteobacteria bacterium RIFOXYD2_FULL_56_26</name>
    <dbReference type="NCBI Taxonomy" id="1817773"/>
    <lineage>
        <taxon>Bacteria</taxon>
        <taxon>Pseudomonadati</taxon>
        <taxon>Pseudomonadota</taxon>
        <taxon>Candidatus Lambdaproteobacteria</taxon>
    </lineage>
</organism>
<feature type="chain" id="PRO_5009524825" evidence="1">
    <location>
        <begin position="23"/>
        <end position="377"/>
    </location>
</feature>